<organism evidence="4 5">
    <name type="scientific">Treponema brennaborense (strain DSM 12168 / CIP 105900 / DD5/3)</name>
    <dbReference type="NCBI Taxonomy" id="906968"/>
    <lineage>
        <taxon>Bacteria</taxon>
        <taxon>Pseudomonadati</taxon>
        <taxon>Spirochaetota</taxon>
        <taxon>Spirochaetia</taxon>
        <taxon>Spirochaetales</taxon>
        <taxon>Treponemataceae</taxon>
        <taxon>Treponema</taxon>
    </lineage>
</organism>
<dbReference type="PANTHER" id="PTHR43649">
    <property type="entry name" value="ARABINOSE-BINDING PROTEIN-RELATED"/>
    <property type="match status" value="1"/>
</dbReference>
<dbReference type="EMBL" id="CP002696">
    <property type="protein sequence ID" value="AEE17932.1"/>
    <property type="molecule type" value="Genomic_DNA"/>
</dbReference>
<dbReference type="PANTHER" id="PTHR43649:SF12">
    <property type="entry name" value="DIACETYLCHITOBIOSE BINDING PROTEIN DASA"/>
    <property type="match status" value="1"/>
</dbReference>
<comment type="subcellular location">
    <subcellularLocation>
        <location evidence="1">Periplasm</location>
    </subcellularLocation>
</comment>
<evidence type="ECO:0000313" key="5">
    <source>
        <dbReference type="Proteomes" id="UP000006546"/>
    </source>
</evidence>
<reference evidence="5" key="1">
    <citation type="submission" date="2011-04" db="EMBL/GenBank/DDBJ databases">
        <title>The complete genome of Treponema brennaborense DSM 12168.</title>
        <authorList>
            <person name="Lucas S."/>
            <person name="Han J."/>
            <person name="Lapidus A."/>
            <person name="Bruce D."/>
            <person name="Goodwin L."/>
            <person name="Pitluck S."/>
            <person name="Peters L."/>
            <person name="Kyrpides N."/>
            <person name="Mavromatis K."/>
            <person name="Ivanova N."/>
            <person name="Mikhailova N."/>
            <person name="Pagani I."/>
            <person name="Teshima H."/>
            <person name="Detter J.C."/>
            <person name="Tapia R."/>
            <person name="Han C."/>
            <person name="Land M."/>
            <person name="Hauser L."/>
            <person name="Markowitz V."/>
            <person name="Cheng J.-F."/>
            <person name="Hugenholtz P."/>
            <person name="Woyke T."/>
            <person name="Wu D."/>
            <person name="Gronow S."/>
            <person name="Wellnitz S."/>
            <person name="Brambilla E."/>
            <person name="Klenk H.-P."/>
            <person name="Eisen J.A."/>
        </authorList>
    </citation>
    <scope>NUCLEOTIDE SEQUENCE [LARGE SCALE GENOMIC DNA]</scope>
    <source>
        <strain evidence="5">DSM 12168 / CIP 105900 / DD5/3</strain>
    </source>
</reference>
<dbReference type="KEGG" id="tbe:Trebr_2526"/>
<dbReference type="InterPro" id="IPR006059">
    <property type="entry name" value="SBP"/>
</dbReference>
<dbReference type="HOGENOM" id="CLU_031285_10_1_12"/>
<evidence type="ECO:0000256" key="1">
    <source>
        <dbReference type="ARBA" id="ARBA00004418"/>
    </source>
</evidence>
<keyword evidence="3" id="KW-0732">Signal</keyword>
<dbReference type="Gene3D" id="3.40.190.10">
    <property type="entry name" value="Periplasmic binding protein-like II"/>
    <property type="match status" value="1"/>
</dbReference>
<dbReference type="eggNOG" id="COG1653">
    <property type="taxonomic scope" value="Bacteria"/>
</dbReference>
<dbReference type="OrthoDB" id="362670at2"/>
<comment type="similarity">
    <text evidence="2">Belongs to the bacterial solute-binding protein 1 family.</text>
</comment>
<evidence type="ECO:0000313" key="4">
    <source>
        <dbReference type="EMBL" id="AEE17932.1"/>
    </source>
</evidence>
<dbReference type="Pfam" id="PF01547">
    <property type="entry name" value="SBP_bac_1"/>
    <property type="match status" value="1"/>
</dbReference>
<dbReference type="AlphaFoldDB" id="F4LNV5"/>
<name>F4LNV5_TREBD</name>
<dbReference type="RefSeq" id="WP_013759633.1">
    <property type="nucleotide sequence ID" value="NC_015500.1"/>
</dbReference>
<gene>
    <name evidence="4" type="ordered locus">Trebr_2526</name>
</gene>
<feature type="signal peptide" evidence="3">
    <location>
        <begin position="1"/>
        <end position="22"/>
    </location>
</feature>
<evidence type="ECO:0000256" key="3">
    <source>
        <dbReference type="SAM" id="SignalP"/>
    </source>
</evidence>
<protein>
    <submittedName>
        <fullName evidence="4">Extracellular solute-binding protein family 1</fullName>
    </submittedName>
</protein>
<proteinExistence type="inferred from homology"/>
<keyword evidence="5" id="KW-1185">Reference proteome</keyword>
<dbReference type="SUPFAM" id="SSF53850">
    <property type="entry name" value="Periplasmic binding protein-like II"/>
    <property type="match status" value="1"/>
</dbReference>
<dbReference type="Proteomes" id="UP000006546">
    <property type="component" value="Chromosome"/>
</dbReference>
<dbReference type="InterPro" id="IPR050490">
    <property type="entry name" value="Bact_solute-bd_prot1"/>
</dbReference>
<evidence type="ECO:0000256" key="2">
    <source>
        <dbReference type="ARBA" id="ARBA00008520"/>
    </source>
</evidence>
<dbReference type="STRING" id="906968.Trebr_2526"/>
<dbReference type="GO" id="GO:0042597">
    <property type="term" value="C:periplasmic space"/>
    <property type="evidence" value="ECO:0007669"/>
    <property type="project" value="UniProtKB-SubCell"/>
</dbReference>
<feature type="chain" id="PRO_5003311036" evidence="3">
    <location>
        <begin position="23"/>
        <end position="435"/>
    </location>
</feature>
<accession>F4LNV5</accession>
<sequence length="435" mass="48597">MKKAIGIILAVCMAFSAAGAFAAGGKDSADPSKPVEITIWTHEDVNRTAIEQRYIAEFQAANPGVKVNYVTYPSGKIKDILVAAFAANEGPDIFNLEINDSYPFIVNGRVAPVDAQAAGYKNQKAIIDAYMGGMLDPVTEDGKVYGLPLELTNWCIYLNKKIFRDAGLDPVKDLPRTWEDIMAVSEKIALRNGEIITRRGFDFRYPYYLTSWMPMVEQLGGKLISDDGKKAIVNDDAWLKSLRYMQQFGPSGKNLGSPTYTAARKIFDNNQNEIAMSLSGLYQEQRMAAANPAFFNSDDWMVIPFPQWKDAKKTEPCHYYGHYYMVNSQKSSAQQQAAWKLLGYMLSHGEEYLKEVAIVQPTKALFESATFKNMPYSDVFKSDLEKGSIVYYAENSPKIESLLKTAVESVMLSGITPEKALETLKKNLQSVIDEE</sequence>